<comment type="caution">
    <text evidence="1">The sequence shown here is derived from an EMBL/GenBank/DDBJ whole genome shotgun (WGS) entry which is preliminary data.</text>
</comment>
<dbReference type="Proteomes" id="UP001160148">
    <property type="component" value="Unassembled WGS sequence"/>
</dbReference>
<dbReference type="AlphaFoldDB" id="A0AAV0WWE2"/>
<evidence type="ECO:0000313" key="1">
    <source>
        <dbReference type="EMBL" id="CAI6360028.1"/>
    </source>
</evidence>
<accession>A0AAV0WWE2</accession>
<dbReference type="EMBL" id="CARXXK010000002">
    <property type="protein sequence ID" value="CAI6360028.1"/>
    <property type="molecule type" value="Genomic_DNA"/>
</dbReference>
<sequence>MVDLILTTKKQNEMEHQALQRAGAWSKYTSSSLVALAGKRERSDIESLMKVPPITLFQSIRSPWYVGGDDDHRRS</sequence>
<evidence type="ECO:0000313" key="2">
    <source>
        <dbReference type="Proteomes" id="UP001160148"/>
    </source>
</evidence>
<proteinExistence type="predicted"/>
<reference evidence="1 2" key="1">
    <citation type="submission" date="2023-01" db="EMBL/GenBank/DDBJ databases">
        <authorList>
            <person name="Whitehead M."/>
        </authorList>
    </citation>
    <scope>NUCLEOTIDE SEQUENCE [LARGE SCALE GENOMIC DNA]</scope>
</reference>
<gene>
    <name evidence="1" type="ORF">MEUPH1_LOCUS15373</name>
</gene>
<organism evidence="1 2">
    <name type="scientific">Macrosiphum euphorbiae</name>
    <name type="common">potato aphid</name>
    <dbReference type="NCBI Taxonomy" id="13131"/>
    <lineage>
        <taxon>Eukaryota</taxon>
        <taxon>Metazoa</taxon>
        <taxon>Ecdysozoa</taxon>
        <taxon>Arthropoda</taxon>
        <taxon>Hexapoda</taxon>
        <taxon>Insecta</taxon>
        <taxon>Pterygota</taxon>
        <taxon>Neoptera</taxon>
        <taxon>Paraneoptera</taxon>
        <taxon>Hemiptera</taxon>
        <taxon>Sternorrhyncha</taxon>
        <taxon>Aphidomorpha</taxon>
        <taxon>Aphidoidea</taxon>
        <taxon>Aphididae</taxon>
        <taxon>Macrosiphini</taxon>
        <taxon>Macrosiphum</taxon>
    </lineage>
</organism>
<name>A0AAV0WWE2_9HEMI</name>
<protein>
    <submittedName>
        <fullName evidence="1">Uncharacterized protein</fullName>
    </submittedName>
</protein>
<keyword evidence="2" id="KW-1185">Reference proteome</keyword>